<keyword evidence="1" id="KW-1133">Transmembrane helix</keyword>
<evidence type="ECO:0000256" key="1">
    <source>
        <dbReference type="SAM" id="Phobius"/>
    </source>
</evidence>
<keyword evidence="3" id="KW-1185">Reference proteome</keyword>
<proteinExistence type="predicted"/>
<comment type="caution">
    <text evidence="2">The sequence shown here is derived from an EMBL/GenBank/DDBJ whole genome shotgun (WGS) entry which is preliminary data.</text>
</comment>
<organism evidence="2 3">
    <name type="scientific">Colletotrichum incanum</name>
    <name type="common">Soybean anthracnose fungus</name>
    <dbReference type="NCBI Taxonomy" id="1573173"/>
    <lineage>
        <taxon>Eukaryota</taxon>
        <taxon>Fungi</taxon>
        <taxon>Dikarya</taxon>
        <taxon>Ascomycota</taxon>
        <taxon>Pezizomycotina</taxon>
        <taxon>Sordariomycetes</taxon>
        <taxon>Hypocreomycetidae</taxon>
        <taxon>Glomerellales</taxon>
        <taxon>Glomerellaceae</taxon>
        <taxon>Colletotrichum</taxon>
        <taxon>Colletotrichum spaethianum species complex</taxon>
    </lineage>
</organism>
<dbReference type="Proteomes" id="UP000076584">
    <property type="component" value="Unassembled WGS sequence"/>
</dbReference>
<accession>A0A167AID1</accession>
<protein>
    <submittedName>
        <fullName evidence="2">Uncharacterized protein</fullName>
    </submittedName>
</protein>
<dbReference type="EMBL" id="LFIW01001977">
    <property type="protein sequence ID" value="KZL80172.1"/>
    <property type="molecule type" value="Genomic_DNA"/>
</dbReference>
<feature type="non-terminal residue" evidence="2">
    <location>
        <position position="203"/>
    </location>
</feature>
<reference evidence="2 3" key="1">
    <citation type="submission" date="2015-06" db="EMBL/GenBank/DDBJ databases">
        <title>Survival trade-offs in plant roots during colonization by closely related pathogenic and mutualistic fungi.</title>
        <authorList>
            <person name="Hacquard S."/>
            <person name="Kracher B."/>
            <person name="Hiruma K."/>
            <person name="Weinman A."/>
            <person name="Muench P."/>
            <person name="Garrido Oter R."/>
            <person name="Ver Loren van Themaat E."/>
            <person name="Dallerey J.-F."/>
            <person name="Damm U."/>
            <person name="Henrissat B."/>
            <person name="Lespinet O."/>
            <person name="Thon M."/>
            <person name="Kemen E."/>
            <person name="McHardy A.C."/>
            <person name="Schulze-Lefert P."/>
            <person name="O'Connell R.J."/>
        </authorList>
    </citation>
    <scope>NUCLEOTIDE SEQUENCE [LARGE SCALE GENOMIC DNA]</scope>
    <source>
        <strain evidence="2 3">MAFF 238704</strain>
    </source>
</reference>
<keyword evidence="1" id="KW-0812">Transmembrane</keyword>
<keyword evidence="1" id="KW-0472">Membrane</keyword>
<sequence length="203" mass="22826">LVGSGASKRMPAVFGPWSREFDPCYQFRSCFQQLVTARDGINRAKCLSDEASHVRSRLLQLQSHSACWFSIGRSTRGRQHWDNTSWGVLIGIACWSKLPLSEARGSLDRWNFGVATPIHSTQMIDAAPSPIVGPAPRSRPHPPRLHMSRPLWVLSVTALGSTTISTYFVRKKHNKSRGNRSKRPFLVVNTMQRVRQSSTDMVI</sequence>
<evidence type="ECO:0000313" key="2">
    <source>
        <dbReference type="EMBL" id="KZL80172.1"/>
    </source>
</evidence>
<evidence type="ECO:0000313" key="3">
    <source>
        <dbReference type="Proteomes" id="UP000076584"/>
    </source>
</evidence>
<dbReference type="AlphaFoldDB" id="A0A167AID1"/>
<feature type="non-terminal residue" evidence="2">
    <location>
        <position position="1"/>
    </location>
</feature>
<feature type="transmembrane region" description="Helical" evidence="1">
    <location>
        <begin position="151"/>
        <end position="169"/>
    </location>
</feature>
<gene>
    <name evidence="2" type="ORF">CI238_08368</name>
</gene>
<name>A0A167AID1_COLIC</name>